<name>A0ABX8RMK0_NOCIO</name>
<keyword evidence="1" id="KW-0812">Transmembrane</keyword>
<sequence length="227" mass="24072">MTITAVEPDRAEQPTASPFSGLRLLASIGRDIAIPVGAYFALHALGYSDFAGLLAGTVLSGAMLLLETIRLRRLEVFPAIMLGVFIFGLAGSLISGDPRLMIIKDSVGTVLVGLAFLISTVVGKPLTYLAARKTVSAGGPAQLAAFEEVYRTDAAKRRAFRALAAMWGFGLMAEAVLRIVLAYQLPIPTMAWLSPVLMVGTIVPLTAVTVAVSKRSRRVTSPTGSRR</sequence>
<gene>
    <name evidence="2" type="ORF">KV110_32650</name>
</gene>
<evidence type="ECO:0000256" key="1">
    <source>
        <dbReference type="SAM" id="Phobius"/>
    </source>
</evidence>
<accession>A0ABX8RMK0</accession>
<dbReference type="NCBIfam" id="NF041646">
    <property type="entry name" value="VC0807_fam"/>
    <property type="match status" value="1"/>
</dbReference>
<evidence type="ECO:0000313" key="2">
    <source>
        <dbReference type="EMBL" id="QXN90139.1"/>
    </source>
</evidence>
<dbReference type="RefSeq" id="WP_218471011.1">
    <property type="nucleotide sequence ID" value="NZ_BAABJN010000006.1"/>
</dbReference>
<feature type="transmembrane region" description="Helical" evidence="1">
    <location>
        <begin position="106"/>
        <end position="123"/>
    </location>
</feature>
<feature type="transmembrane region" description="Helical" evidence="1">
    <location>
        <begin position="76"/>
        <end position="94"/>
    </location>
</feature>
<keyword evidence="1" id="KW-1133">Transmembrane helix</keyword>
<organism evidence="2 3">
    <name type="scientific">Nocardia iowensis</name>
    <dbReference type="NCBI Taxonomy" id="204891"/>
    <lineage>
        <taxon>Bacteria</taxon>
        <taxon>Bacillati</taxon>
        <taxon>Actinomycetota</taxon>
        <taxon>Actinomycetes</taxon>
        <taxon>Mycobacteriales</taxon>
        <taxon>Nocardiaceae</taxon>
        <taxon>Nocardia</taxon>
    </lineage>
</organism>
<reference evidence="2 3" key="1">
    <citation type="submission" date="2021-07" db="EMBL/GenBank/DDBJ databases">
        <title>Whole Genome Sequence of Nocardia Iowensis.</title>
        <authorList>
            <person name="Lamm A."/>
            <person name="Collins-Fairclough A.M."/>
            <person name="Bunk B."/>
            <person name="Sproer C."/>
        </authorList>
    </citation>
    <scope>NUCLEOTIDE SEQUENCE [LARGE SCALE GENOMIC DNA]</scope>
    <source>
        <strain evidence="2 3">NRRL 5646</strain>
    </source>
</reference>
<keyword evidence="3" id="KW-1185">Reference proteome</keyword>
<proteinExistence type="predicted"/>
<evidence type="ECO:0008006" key="4">
    <source>
        <dbReference type="Google" id="ProtNLM"/>
    </source>
</evidence>
<dbReference type="EMBL" id="CP078145">
    <property type="protein sequence ID" value="QXN90139.1"/>
    <property type="molecule type" value="Genomic_DNA"/>
</dbReference>
<keyword evidence="1" id="KW-0472">Membrane</keyword>
<feature type="transmembrane region" description="Helical" evidence="1">
    <location>
        <begin position="164"/>
        <end position="185"/>
    </location>
</feature>
<evidence type="ECO:0000313" key="3">
    <source>
        <dbReference type="Proteomes" id="UP000694257"/>
    </source>
</evidence>
<feature type="transmembrane region" description="Helical" evidence="1">
    <location>
        <begin position="191"/>
        <end position="212"/>
    </location>
</feature>
<feature type="transmembrane region" description="Helical" evidence="1">
    <location>
        <begin position="50"/>
        <end position="69"/>
    </location>
</feature>
<dbReference type="Proteomes" id="UP000694257">
    <property type="component" value="Chromosome"/>
</dbReference>
<protein>
    <recommendedName>
        <fullName evidence="4">Intracellular septation protein A</fullName>
    </recommendedName>
</protein>